<accession>A0ABT6DGA0</accession>
<evidence type="ECO:0000256" key="1">
    <source>
        <dbReference type="ARBA" id="ARBA00007532"/>
    </source>
</evidence>
<keyword evidence="6 10" id="KW-0520">NAD</keyword>
<dbReference type="PRINTS" id="PR00368">
    <property type="entry name" value="FADPNR"/>
</dbReference>
<dbReference type="Pfam" id="PF07992">
    <property type="entry name" value="Pyr_redox_2"/>
    <property type="match status" value="1"/>
</dbReference>
<dbReference type="NCBIfam" id="TIGR01350">
    <property type="entry name" value="lipoamide_DH"/>
    <property type="match status" value="1"/>
</dbReference>
<keyword evidence="7" id="KW-1015">Disulfide bond</keyword>
<evidence type="ECO:0000256" key="3">
    <source>
        <dbReference type="ARBA" id="ARBA00022630"/>
    </source>
</evidence>
<evidence type="ECO:0000256" key="8">
    <source>
        <dbReference type="ARBA" id="ARBA00023284"/>
    </source>
</evidence>
<evidence type="ECO:0000256" key="4">
    <source>
        <dbReference type="ARBA" id="ARBA00022827"/>
    </source>
</evidence>
<dbReference type="SUPFAM" id="SSF51905">
    <property type="entry name" value="FAD/NAD(P)-binding domain"/>
    <property type="match status" value="1"/>
</dbReference>
<comment type="miscellaneous">
    <text evidence="10">The active site is a redox-active disulfide bond.</text>
</comment>
<keyword evidence="14" id="KW-1185">Reference proteome</keyword>
<evidence type="ECO:0000256" key="5">
    <source>
        <dbReference type="ARBA" id="ARBA00023002"/>
    </source>
</evidence>
<comment type="catalytic activity">
    <reaction evidence="9 10">
        <text>N(6)-[(R)-dihydrolipoyl]-L-lysyl-[protein] + NAD(+) = N(6)-[(R)-lipoyl]-L-lysyl-[protein] + NADH + H(+)</text>
        <dbReference type="Rhea" id="RHEA:15045"/>
        <dbReference type="Rhea" id="RHEA-COMP:10474"/>
        <dbReference type="Rhea" id="RHEA-COMP:10475"/>
        <dbReference type="ChEBI" id="CHEBI:15378"/>
        <dbReference type="ChEBI" id="CHEBI:57540"/>
        <dbReference type="ChEBI" id="CHEBI:57945"/>
        <dbReference type="ChEBI" id="CHEBI:83099"/>
        <dbReference type="ChEBI" id="CHEBI:83100"/>
        <dbReference type="EC" id="1.8.1.4"/>
    </reaction>
</comment>
<dbReference type="InterPro" id="IPR050151">
    <property type="entry name" value="Class-I_Pyr_Nuc-Dis_Oxidored"/>
</dbReference>
<evidence type="ECO:0000313" key="14">
    <source>
        <dbReference type="Proteomes" id="UP001152321"/>
    </source>
</evidence>
<name>A0ABT6DGA0_9BACT</name>
<evidence type="ECO:0000256" key="6">
    <source>
        <dbReference type="ARBA" id="ARBA00023027"/>
    </source>
</evidence>
<dbReference type="EMBL" id="JANRMI010000002">
    <property type="protein sequence ID" value="MDG0815876.1"/>
    <property type="molecule type" value="Genomic_DNA"/>
</dbReference>
<dbReference type="SUPFAM" id="SSF55424">
    <property type="entry name" value="FAD/NAD-linked reductases, dimerisation (C-terminal) domain"/>
    <property type="match status" value="1"/>
</dbReference>
<feature type="domain" description="FAD/NAD(P)-binding" evidence="12">
    <location>
        <begin position="6"/>
        <end position="331"/>
    </location>
</feature>
<reference evidence="13" key="1">
    <citation type="submission" date="2022-08" db="EMBL/GenBank/DDBJ databases">
        <title>Novel Bdellovibrio Species Isolated from Svalbard: Designation Bdellovibrio svalbardensis.</title>
        <authorList>
            <person name="Mitchell R.J."/>
            <person name="Choi S.Y."/>
        </authorList>
    </citation>
    <scope>NUCLEOTIDE SEQUENCE</scope>
    <source>
        <strain evidence="13">PAP01</strain>
    </source>
</reference>
<dbReference type="Proteomes" id="UP001152321">
    <property type="component" value="Unassembled WGS sequence"/>
</dbReference>
<evidence type="ECO:0000256" key="10">
    <source>
        <dbReference type="RuleBase" id="RU003692"/>
    </source>
</evidence>
<gene>
    <name evidence="13" type="primary">lpdA</name>
    <name evidence="13" type="ORF">NWE73_05855</name>
</gene>
<dbReference type="InterPro" id="IPR016156">
    <property type="entry name" value="FAD/NAD-linked_Rdtase_dimer_sf"/>
</dbReference>
<dbReference type="InterPro" id="IPR012999">
    <property type="entry name" value="Pyr_OxRdtase_I_AS"/>
</dbReference>
<dbReference type="InterPro" id="IPR006258">
    <property type="entry name" value="Lipoamide_DH"/>
</dbReference>
<comment type="cofactor">
    <cofactor evidence="10">
        <name>FAD</name>
        <dbReference type="ChEBI" id="CHEBI:57692"/>
    </cofactor>
    <text evidence="10">Binds 1 FAD per subunit.</text>
</comment>
<dbReference type="PRINTS" id="PR00411">
    <property type="entry name" value="PNDRDTASEI"/>
</dbReference>
<dbReference type="GO" id="GO:0004148">
    <property type="term" value="F:dihydrolipoyl dehydrogenase (NADH) activity"/>
    <property type="evidence" value="ECO:0007669"/>
    <property type="project" value="UniProtKB-EC"/>
</dbReference>
<sequence length="469" mass="49745">MADNQFDLIIIGSGPGGYVGAIRAAQLGLKTAVIEKDKTFGGTCLNVGCIPSKALLESSEHYQAVQHDIAAHGVKVSKVELDLPTMLARKDKVVKQNTEGIAFLFKKNKITSFNGFGKILSAGKVEVKGADGNTQVLTTKSIVIATGSVPVELPFLKFDEKRIVSNTGALTLPQVPKTMIVVGGGVIGLELGSVWQRLGAEVTVIEYTARLGGTTDQDCMNVLKKNLEKEGMKFLLSTKVTGSNVVADGVEVTYEALADGKSTTTKADIVLVATGRKPFSAGVGCEDVGVQKDPQGRIVVDKHYQTTVPGIYAIGDVIHGPMLAHKAEEEGVALAEMLAGGAGHVNYDTVPGVIYTHPEVSNVGLSEEQAKEKGIEINVGKFPFLANGRARAKGFTEGFVKIIADKKTDKILGAHMVGPSVSELIHEVIVCMEFGGSSEDLARSFHAHPTLSEVVREAALAVEKRARQM</sequence>
<evidence type="ECO:0000256" key="9">
    <source>
        <dbReference type="ARBA" id="ARBA00049187"/>
    </source>
</evidence>
<keyword evidence="4 10" id="KW-0274">FAD</keyword>
<dbReference type="EC" id="1.8.1.4" evidence="2 10"/>
<dbReference type="PANTHER" id="PTHR22912">
    <property type="entry name" value="DISULFIDE OXIDOREDUCTASE"/>
    <property type="match status" value="1"/>
</dbReference>
<keyword evidence="5 10" id="KW-0560">Oxidoreductase</keyword>
<dbReference type="PANTHER" id="PTHR22912:SF151">
    <property type="entry name" value="DIHYDROLIPOYL DEHYDROGENASE, MITOCHONDRIAL"/>
    <property type="match status" value="1"/>
</dbReference>
<keyword evidence="3 10" id="KW-0285">Flavoprotein</keyword>
<evidence type="ECO:0000259" key="11">
    <source>
        <dbReference type="Pfam" id="PF02852"/>
    </source>
</evidence>
<dbReference type="InterPro" id="IPR023753">
    <property type="entry name" value="FAD/NAD-binding_dom"/>
</dbReference>
<evidence type="ECO:0000313" key="13">
    <source>
        <dbReference type="EMBL" id="MDG0815876.1"/>
    </source>
</evidence>
<evidence type="ECO:0000256" key="2">
    <source>
        <dbReference type="ARBA" id="ARBA00012608"/>
    </source>
</evidence>
<protein>
    <recommendedName>
        <fullName evidence="2 10">Dihydrolipoyl dehydrogenase</fullName>
        <ecNumber evidence="2 10">1.8.1.4</ecNumber>
    </recommendedName>
</protein>
<dbReference type="InterPro" id="IPR036188">
    <property type="entry name" value="FAD/NAD-bd_sf"/>
</dbReference>
<comment type="similarity">
    <text evidence="1 10">Belongs to the class-I pyridine nucleotide-disulfide oxidoreductase family.</text>
</comment>
<comment type="caution">
    <text evidence="13">The sequence shown here is derived from an EMBL/GenBank/DDBJ whole genome shotgun (WGS) entry which is preliminary data.</text>
</comment>
<evidence type="ECO:0000259" key="12">
    <source>
        <dbReference type="Pfam" id="PF07992"/>
    </source>
</evidence>
<dbReference type="Gene3D" id="3.30.390.30">
    <property type="match status" value="1"/>
</dbReference>
<dbReference type="InterPro" id="IPR004099">
    <property type="entry name" value="Pyr_nucl-diS_OxRdtase_dimer"/>
</dbReference>
<dbReference type="Gene3D" id="3.50.50.60">
    <property type="entry name" value="FAD/NAD(P)-binding domain"/>
    <property type="match status" value="2"/>
</dbReference>
<dbReference type="PROSITE" id="PS00076">
    <property type="entry name" value="PYRIDINE_REDOX_1"/>
    <property type="match status" value="1"/>
</dbReference>
<dbReference type="InterPro" id="IPR001100">
    <property type="entry name" value="Pyr_nuc-diS_OxRdtase"/>
</dbReference>
<feature type="domain" description="Pyridine nucleotide-disulphide oxidoreductase dimerisation" evidence="11">
    <location>
        <begin position="350"/>
        <end position="459"/>
    </location>
</feature>
<dbReference type="PIRSF" id="PIRSF000350">
    <property type="entry name" value="Mercury_reductase_MerA"/>
    <property type="match status" value="1"/>
</dbReference>
<dbReference type="RefSeq" id="WP_277577355.1">
    <property type="nucleotide sequence ID" value="NZ_JANRMI010000002.1"/>
</dbReference>
<proteinExistence type="inferred from homology"/>
<evidence type="ECO:0000256" key="7">
    <source>
        <dbReference type="ARBA" id="ARBA00023157"/>
    </source>
</evidence>
<organism evidence="13 14">
    <name type="scientific">Bdellovibrio svalbardensis</name>
    <dbReference type="NCBI Taxonomy" id="2972972"/>
    <lineage>
        <taxon>Bacteria</taxon>
        <taxon>Pseudomonadati</taxon>
        <taxon>Bdellovibrionota</taxon>
        <taxon>Bdellovibrionia</taxon>
        <taxon>Bdellovibrionales</taxon>
        <taxon>Pseudobdellovibrionaceae</taxon>
        <taxon>Bdellovibrio</taxon>
    </lineage>
</organism>
<dbReference type="Pfam" id="PF02852">
    <property type="entry name" value="Pyr_redox_dim"/>
    <property type="match status" value="1"/>
</dbReference>
<keyword evidence="8 10" id="KW-0676">Redox-active center</keyword>